<protein>
    <recommendedName>
        <fullName evidence="2">Oxidoreductase molybdopterin-binding domain-containing protein</fullName>
    </recommendedName>
</protein>
<feature type="non-terminal residue" evidence="3">
    <location>
        <position position="273"/>
    </location>
</feature>
<evidence type="ECO:0000313" key="3">
    <source>
        <dbReference type="EMBL" id="SVD13926.1"/>
    </source>
</evidence>
<feature type="domain" description="Oxidoreductase molybdopterin-binding" evidence="2">
    <location>
        <begin position="111"/>
        <end position="267"/>
    </location>
</feature>
<dbReference type="Gene3D" id="3.90.420.10">
    <property type="entry name" value="Oxidoreductase, molybdopterin-binding domain"/>
    <property type="match status" value="1"/>
</dbReference>
<sequence length="273" mass="30281">MKKIRRHRRRFLKQGSALAGLAFTPAAWGALTPRPVQAALSQRSDDQNALVNVLYGQRSRFVTTTRVIEGRSHPDRPAVRPTPHRPSARTPLSDSVGIITPTSLHFATQHHYGIPDINPAEHKLMLHGMVDRPLVFTVEELKRLPFVSRVHFLECVGNRPSPRGQTVSDTHGRMGCSEWTGVPLSVLLNEVGLKTDAKWIVAEGADGGKHTKSIPLPKALDDVLVAYGQNGEPVRPDHGYPLRLIVPGFEGIYNVKWLRRIKVTAGPTYTKDE</sequence>
<dbReference type="GO" id="GO:0043546">
    <property type="term" value="F:molybdopterin cofactor binding"/>
    <property type="evidence" value="ECO:0007669"/>
    <property type="project" value="TreeGrafter"/>
</dbReference>
<dbReference type="GO" id="GO:0008482">
    <property type="term" value="F:sulfite oxidase activity"/>
    <property type="evidence" value="ECO:0007669"/>
    <property type="project" value="TreeGrafter"/>
</dbReference>
<dbReference type="PANTHER" id="PTHR19372">
    <property type="entry name" value="SULFITE REDUCTASE"/>
    <property type="match status" value="1"/>
</dbReference>
<evidence type="ECO:0000259" key="2">
    <source>
        <dbReference type="Pfam" id="PF00174"/>
    </source>
</evidence>
<gene>
    <name evidence="3" type="ORF">METZ01_LOCUS366780</name>
</gene>
<accession>A0A382SVJ8</accession>
<dbReference type="PROSITE" id="PS51318">
    <property type="entry name" value="TAT"/>
    <property type="match status" value="1"/>
</dbReference>
<dbReference type="EMBL" id="UINC01131925">
    <property type="protein sequence ID" value="SVD13926.1"/>
    <property type="molecule type" value="Genomic_DNA"/>
</dbReference>
<evidence type="ECO:0000256" key="1">
    <source>
        <dbReference type="SAM" id="MobiDB-lite"/>
    </source>
</evidence>
<dbReference type="PANTHER" id="PTHR19372:SF7">
    <property type="entry name" value="SULFITE OXIDASE, MITOCHONDRIAL"/>
    <property type="match status" value="1"/>
</dbReference>
<organism evidence="3">
    <name type="scientific">marine metagenome</name>
    <dbReference type="NCBI Taxonomy" id="408172"/>
    <lineage>
        <taxon>unclassified sequences</taxon>
        <taxon>metagenomes</taxon>
        <taxon>ecological metagenomes</taxon>
    </lineage>
</organism>
<dbReference type="PRINTS" id="PR00407">
    <property type="entry name" value="EUMOPTERIN"/>
</dbReference>
<feature type="region of interest" description="Disordered" evidence="1">
    <location>
        <begin position="70"/>
        <end position="94"/>
    </location>
</feature>
<dbReference type="AlphaFoldDB" id="A0A382SVJ8"/>
<dbReference type="InterPro" id="IPR006311">
    <property type="entry name" value="TAT_signal"/>
</dbReference>
<dbReference type="InterPro" id="IPR036374">
    <property type="entry name" value="OxRdtase_Mopterin-bd_sf"/>
</dbReference>
<proteinExistence type="predicted"/>
<dbReference type="GO" id="GO:0020037">
    <property type="term" value="F:heme binding"/>
    <property type="evidence" value="ECO:0007669"/>
    <property type="project" value="TreeGrafter"/>
</dbReference>
<dbReference type="InterPro" id="IPR000572">
    <property type="entry name" value="OxRdtase_Mopterin-bd_dom"/>
</dbReference>
<dbReference type="InterPro" id="IPR008335">
    <property type="entry name" value="Mopterin_OxRdtase_euk"/>
</dbReference>
<dbReference type="Pfam" id="PF00174">
    <property type="entry name" value="Oxidored_molyb"/>
    <property type="match status" value="1"/>
</dbReference>
<reference evidence="3" key="1">
    <citation type="submission" date="2018-05" db="EMBL/GenBank/DDBJ databases">
        <authorList>
            <person name="Lanie J.A."/>
            <person name="Ng W.-L."/>
            <person name="Kazmierczak K.M."/>
            <person name="Andrzejewski T.M."/>
            <person name="Davidsen T.M."/>
            <person name="Wayne K.J."/>
            <person name="Tettelin H."/>
            <person name="Glass J.I."/>
            <person name="Rusch D."/>
            <person name="Podicherti R."/>
            <person name="Tsui H.-C.T."/>
            <person name="Winkler M.E."/>
        </authorList>
    </citation>
    <scope>NUCLEOTIDE SEQUENCE</scope>
</reference>
<dbReference type="SUPFAM" id="SSF56524">
    <property type="entry name" value="Oxidoreductase molybdopterin-binding domain"/>
    <property type="match status" value="1"/>
</dbReference>
<dbReference type="GO" id="GO:0006790">
    <property type="term" value="P:sulfur compound metabolic process"/>
    <property type="evidence" value="ECO:0007669"/>
    <property type="project" value="TreeGrafter"/>
</dbReference>
<name>A0A382SVJ8_9ZZZZ</name>